<dbReference type="Gene3D" id="2.40.340.10">
    <property type="entry name" value="MoeA, C-terminal, domain IV"/>
    <property type="match status" value="1"/>
</dbReference>
<organism evidence="8 9">
    <name type="scientific">Donghicola tyrosinivorans</name>
    <dbReference type="NCBI Taxonomy" id="1652492"/>
    <lineage>
        <taxon>Bacteria</taxon>
        <taxon>Pseudomonadati</taxon>
        <taxon>Pseudomonadota</taxon>
        <taxon>Alphaproteobacteria</taxon>
        <taxon>Rhodobacterales</taxon>
        <taxon>Roseobacteraceae</taxon>
        <taxon>Donghicola</taxon>
    </lineage>
</organism>
<dbReference type="InterPro" id="IPR005110">
    <property type="entry name" value="MoeA_linker/N"/>
</dbReference>
<dbReference type="InterPro" id="IPR036135">
    <property type="entry name" value="MoeA_linker/N_sf"/>
</dbReference>
<dbReference type="GO" id="GO:0061599">
    <property type="term" value="F:molybdopterin molybdotransferase activity"/>
    <property type="evidence" value="ECO:0007669"/>
    <property type="project" value="UniProtKB-UniRule"/>
</dbReference>
<protein>
    <recommendedName>
        <fullName evidence="6">Molybdopterin molybdenumtransferase</fullName>
        <ecNumber evidence="6">2.10.1.1</ecNumber>
    </recommendedName>
</protein>
<evidence type="ECO:0000256" key="3">
    <source>
        <dbReference type="ARBA" id="ARBA00010763"/>
    </source>
</evidence>
<dbReference type="Gene3D" id="3.40.980.10">
    <property type="entry name" value="MoaB/Mog-like domain"/>
    <property type="match status" value="1"/>
</dbReference>
<gene>
    <name evidence="8" type="ORF">CLV74_113118</name>
</gene>
<dbReference type="SUPFAM" id="SSF63867">
    <property type="entry name" value="MoeA C-terminal domain-like"/>
    <property type="match status" value="1"/>
</dbReference>
<dbReference type="GO" id="GO:0046872">
    <property type="term" value="F:metal ion binding"/>
    <property type="evidence" value="ECO:0007669"/>
    <property type="project" value="UniProtKB-UniRule"/>
</dbReference>
<dbReference type="EMBL" id="PVTQ01000013">
    <property type="protein sequence ID" value="PRY86143.1"/>
    <property type="molecule type" value="Genomic_DNA"/>
</dbReference>
<comment type="pathway">
    <text evidence="2 6">Cofactor biosynthesis; molybdopterin biosynthesis.</text>
</comment>
<sequence>MGQVLEKDPCGCGVGSAMPLEQAMIAASQLARPVSGFETLPLGKSSGRVLAQPVLAAGNVPIFAASAMDGFAIRSHGLKEVGRWRLAISQRIVAGAEAAPLLPGTAARIFTGAPIPMGADTVVMQENATYDDQTVTFHNLPPVGSNIRHAGEEIAAGQEVLAAGTQMTARAIAVAASAGIDRVSVRRQVRVALLTTGDEVRPAGSTLRAGQINDVNTPMLSALLAQHGAQLVMQEHVADTLAAHMAALTTALAHADLIITSGGVSVGEEDHMRAAVQAMGARVTVPSVALKPVKPVTLGHIGDACWIGLPGNPMSAFVTFLLLGLPVLAGLSGAASQDFRQNLRAANTIVRSSGRAEVRPASLDRRSMTVTIGGTVHSGRMSPLLDAGGCVIIPADVTTLPTGAPVDFIPFPQGA</sequence>
<name>A0A2T0WHF4_9RHOB</name>
<comment type="catalytic activity">
    <reaction evidence="5">
        <text>adenylyl-molybdopterin + molybdate = Mo-molybdopterin + AMP + H(+)</text>
        <dbReference type="Rhea" id="RHEA:35047"/>
        <dbReference type="ChEBI" id="CHEBI:15378"/>
        <dbReference type="ChEBI" id="CHEBI:36264"/>
        <dbReference type="ChEBI" id="CHEBI:62727"/>
        <dbReference type="ChEBI" id="CHEBI:71302"/>
        <dbReference type="ChEBI" id="CHEBI:456215"/>
        <dbReference type="EC" id="2.10.1.1"/>
    </reaction>
</comment>
<dbReference type="RefSeq" id="WP_106267070.1">
    <property type="nucleotide sequence ID" value="NZ_PVTQ01000013.1"/>
</dbReference>
<dbReference type="InterPro" id="IPR036425">
    <property type="entry name" value="MoaB/Mog-like_dom_sf"/>
</dbReference>
<comment type="caution">
    <text evidence="8">The sequence shown here is derived from an EMBL/GenBank/DDBJ whole genome shotgun (WGS) entry which is preliminary data.</text>
</comment>
<comment type="function">
    <text evidence="1 6">Catalyzes the insertion of molybdate into adenylated molybdopterin with the concomitant release of AMP.</text>
</comment>
<dbReference type="Pfam" id="PF03453">
    <property type="entry name" value="MoeA_N"/>
    <property type="match status" value="1"/>
</dbReference>
<keyword evidence="6" id="KW-0479">Metal-binding</keyword>
<dbReference type="OrthoDB" id="9804758at2"/>
<evidence type="ECO:0000259" key="7">
    <source>
        <dbReference type="SMART" id="SM00852"/>
    </source>
</evidence>
<dbReference type="SUPFAM" id="SSF63882">
    <property type="entry name" value="MoeA N-terminal region -like"/>
    <property type="match status" value="1"/>
</dbReference>
<evidence type="ECO:0000256" key="6">
    <source>
        <dbReference type="RuleBase" id="RU365090"/>
    </source>
</evidence>
<dbReference type="Proteomes" id="UP000238392">
    <property type="component" value="Unassembled WGS sequence"/>
</dbReference>
<dbReference type="GO" id="GO:0006777">
    <property type="term" value="P:Mo-molybdopterin cofactor biosynthetic process"/>
    <property type="evidence" value="ECO:0007669"/>
    <property type="project" value="UniProtKB-UniRule"/>
</dbReference>
<accession>A0A2T0WHF4</accession>
<dbReference type="EC" id="2.10.1.1" evidence="6"/>
<dbReference type="GO" id="GO:0005829">
    <property type="term" value="C:cytosol"/>
    <property type="evidence" value="ECO:0007669"/>
    <property type="project" value="TreeGrafter"/>
</dbReference>
<dbReference type="UniPathway" id="UPA00344"/>
<dbReference type="AlphaFoldDB" id="A0A2T0WHF4"/>
<evidence type="ECO:0000256" key="2">
    <source>
        <dbReference type="ARBA" id="ARBA00005046"/>
    </source>
</evidence>
<dbReference type="Pfam" id="PF03454">
    <property type="entry name" value="MoeA_C"/>
    <property type="match status" value="1"/>
</dbReference>
<keyword evidence="4 6" id="KW-0501">Molybdenum cofactor biosynthesis</keyword>
<dbReference type="Pfam" id="PF00994">
    <property type="entry name" value="MoCF_biosynth"/>
    <property type="match status" value="1"/>
</dbReference>
<comment type="cofactor">
    <cofactor evidence="6">
        <name>Mg(2+)</name>
        <dbReference type="ChEBI" id="CHEBI:18420"/>
    </cofactor>
</comment>
<dbReference type="SMART" id="SM00852">
    <property type="entry name" value="MoCF_biosynth"/>
    <property type="match status" value="1"/>
</dbReference>
<evidence type="ECO:0000256" key="1">
    <source>
        <dbReference type="ARBA" id="ARBA00002901"/>
    </source>
</evidence>
<keyword evidence="6" id="KW-0460">Magnesium</keyword>
<dbReference type="InterPro" id="IPR038987">
    <property type="entry name" value="MoeA-like"/>
</dbReference>
<reference evidence="8 9" key="1">
    <citation type="submission" date="2018-03" db="EMBL/GenBank/DDBJ databases">
        <title>Genomic Encyclopedia of Archaeal and Bacterial Type Strains, Phase II (KMG-II): from individual species to whole genera.</title>
        <authorList>
            <person name="Goeker M."/>
        </authorList>
    </citation>
    <scope>NUCLEOTIDE SEQUENCE [LARGE SCALE GENOMIC DNA]</scope>
    <source>
        <strain evidence="8 9">DSM 100212</strain>
    </source>
</reference>
<evidence type="ECO:0000256" key="5">
    <source>
        <dbReference type="ARBA" id="ARBA00047317"/>
    </source>
</evidence>
<dbReference type="Gene3D" id="3.90.105.10">
    <property type="entry name" value="Molybdopterin biosynthesis moea protein, domain 2"/>
    <property type="match status" value="1"/>
</dbReference>
<dbReference type="InterPro" id="IPR005111">
    <property type="entry name" value="MoeA_C_domain_IV"/>
</dbReference>
<dbReference type="NCBIfam" id="TIGR00177">
    <property type="entry name" value="molyb_syn"/>
    <property type="match status" value="1"/>
</dbReference>
<proteinExistence type="inferred from homology"/>
<dbReference type="InterPro" id="IPR036688">
    <property type="entry name" value="MoeA_C_domain_IV_sf"/>
</dbReference>
<dbReference type="CDD" id="cd00887">
    <property type="entry name" value="MoeA"/>
    <property type="match status" value="1"/>
</dbReference>
<dbReference type="SUPFAM" id="SSF53218">
    <property type="entry name" value="Molybdenum cofactor biosynthesis proteins"/>
    <property type="match status" value="1"/>
</dbReference>
<keyword evidence="6" id="KW-0500">Molybdenum</keyword>
<evidence type="ECO:0000256" key="4">
    <source>
        <dbReference type="ARBA" id="ARBA00023150"/>
    </source>
</evidence>
<dbReference type="PANTHER" id="PTHR10192:SF5">
    <property type="entry name" value="GEPHYRIN"/>
    <property type="match status" value="1"/>
</dbReference>
<evidence type="ECO:0000313" key="8">
    <source>
        <dbReference type="EMBL" id="PRY86143.1"/>
    </source>
</evidence>
<keyword evidence="9" id="KW-1185">Reference proteome</keyword>
<dbReference type="Gene3D" id="2.170.190.11">
    <property type="entry name" value="Molybdopterin biosynthesis moea protein, domain 3"/>
    <property type="match status" value="1"/>
</dbReference>
<comment type="similarity">
    <text evidence="3 6">Belongs to the MoeA family.</text>
</comment>
<evidence type="ECO:0000313" key="9">
    <source>
        <dbReference type="Proteomes" id="UP000238392"/>
    </source>
</evidence>
<keyword evidence="6 8" id="KW-0808">Transferase</keyword>
<dbReference type="InterPro" id="IPR001453">
    <property type="entry name" value="MoaB/Mog_dom"/>
</dbReference>
<feature type="domain" description="MoaB/Mog" evidence="7">
    <location>
        <begin position="192"/>
        <end position="330"/>
    </location>
</feature>
<dbReference type="PANTHER" id="PTHR10192">
    <property type="entry name" value="MOLYBDOPTERIN BIOSYNTHESIS PROTEIN"/>
    <property type="match status" value="1"/>
</dbReference>